<dbReference type="InterPro" id="IPR011990">
    <property type="entry name" value="TPR-like_helical_dom_sf"/>
</dbReference>
<reference evidence="9 10" key="1">
    <citation type="submission" date="2016-11" db="EMBL/GenBank/DDBJ databases">
        <authorList>
            <person name="Jaros S."/>
            <person name="Januszkiewicz K."/>
            <person name="Wedrychowicz H."/>
        </authorList>
    </citation>
    <scope>NUCLEOTIDE SEQUENCE [LARGE SCALE GENOMIC DNA]</scope>
    <source>
        <strain evidence="9 10">DSM 24787</strain>
    </source>
</reference>
<dbReference type="Pfam" id="PF14322">
    <property type="entry name" value="SusD-like_3"/>
    <property type="match status" value="1"/>
</dbReference>
<evidence type="ECO:0000313" key="10">
    <source>
        <dbReference type="Proteomes" id="UP000185003"/>
    </source>
</evidence>
<name>A0A1N6G9T1_9BACT</name>
<evidence type="ECO:0000259" key="7">
    <source>
        <dbReference type="Pfam" id="PF07980"/>
    </source>
</evidence>
<dbReference type="STRING" id="536979.SAMN04488055_2653"/>
<keyword evidence="5" id="KW-0998">Cell outer membrane</keyword>
<evidence type="ECO:0000256" key="6">
    <source>
        <dbReference type="SAM" id="SignalP"/>
    </source>
</evidence>
<dbReference type="InterPro" id="IPR012944">
    <property type="entry name" value="SusD_RagB_dom"/>
</dbReference>
<dbReference type="Pfam" id="PF07980">
    <property type="entry name" value="SusD_RagB"/>
    <property type="match status" value="1"/>
</dbReference>
<dbReference type="InterPro" id="IPR033985">
    <property type="entry name" value="SusD-like_N"/>
</dbReference>
<dbReference type="Proteomes" id="UP000185003">
    <property type="component" value="Unassembled WGS sequence"/>
</dbReference>
<protein>
    <submittedName>
        <fullName evidence="9">Starch-binding associating with outer membrane</fullName>
    </submittedName>
</protein>
<proteinExistence type="inferred from homology"/>
<accession>A0A1N6G9T1</accession>
<dbReference type="AlphaFoldDB" id="A0A1N6G9T1"/>
<evidence type="ECO:0000256" key="2">
    <source>
        <dbReference type="ARBA" id="ARBA00006275"/>
    </source>
</evidence>
<evidence type="ECO:0000313" key="9">
    <source>
        <dbReference type="EMBL" id="SIO04182.1"/>
    </source>
</evidence>
<comment type="similarity">
    <text evidence="2">Belongs to the SusD family.</text>
</comment>
<dbReference type="PROSITE" id="PS51257">
    <property type="entry name" value="PROKAR_LIPOPROTEIN"/>
    <property type="match status" value="1"/>
</dbReference>
<evidence type="ECO:0000256" key="1">
    <source>
        <dbReference type="ARBA" id="ARBA00004442"/>
    </source>
</evidence>
<dbReference type="Gene3D" id="1.25.40.390">
    <property type="match status" value="1"/>
</dbReference>
<keyword evidence="3 6" id="KW-0732">Signal</keyword>
<feature type="signal peptide" evidence="6">
    <location>
        <begin position="1"/>
        <end position="20"/>
    </location>
</feature>
<comment type="subcellular location">
    <subcellularLocation>
        <location evidence="1">Cell outer membrane</location>
    </subcellularLocation>
</comment>
<keyword evidence="4" id="KW-0472">Membrane</keyword>
<dbReference type="EMBL" id="FSRA01000001">
    <property type="protein sequence ID" value="SIO04182.1"/>
    <property type="molecule type" value="Genomic_DNA"/>
</dbReference>
<evidence type="ECO:0000259" key="8">
    <source>
        <dbReference type="Pfam" id="PF14322"/>
    </source>
</evidence>
<feature type="chain" id="PRO_5013133900" evidence="6">
    <location>
        <begin position="21"/>
        <end position="520"/>
    </location>
</feature>
<dbReference type="GO" id="GO:0009279">
    <property type="term" value="C:cell outer membrane"/>
    <property type="evidence" value="ECO:0007669"/>
    <property type="project" value="UniProtKB-SubCell"/>
</dbReference>
<dbReference type="SUPFAM" id="SSF48452">
    <property type="entry name" value="TPR-like"/>
    <property type="match status" value="1"/>
</dbReference>
<feature type="domain" description="SusD-like N-terminal" evidence="8">
    <location>
        <begin position="22"/>
        <end position="219"/>
    </location>
</feature>
<evidence type="ECO:0000256" key="5">
    <source>
        <dbReference type="ARBA" id="ARBA00023237"/>
    </source>
</evidence>
<feature type="domain" description="RagB/SusD" evidence="7">
    <location>
        <begin position="380"/>
        <end position="520"/>
    </location>
</feature>
<dbReference type="RefSeq" id="WP_074239695.1">
    <property type="nucleotide sequence ID" value="NZ_FSRA01000001.1"/>
</dbReference>
<gene>
    <name evidence="9" type="ORF">SAMN04488055_2653</name>
</gene>
<evidence type="ECO:0000256" key="3">
    <source>
        <dbReference type="ARBA" id="ARBA00022729"/>
    </source>
</evidence>
<evidence type="ECO:0000256" key="4">
    <source>
        <dbReference type="ARBA" id="ARBA00023136"/>
    </source>
</evidence>
<sequence>MKRISLIILVLMLLSGSSCTRFLDTTPTDRLSPQTYYQNEKQLTASLIGVYDILGARNVYARHYTCRLGMEADEGFYNTDAVVTGPQVYNFSPSDTYVSGLWNELYIGINRANSLLANLNNNPQINETIRNQVKGEALFLRAYFYFLLVQQFGGVPLILAPTLTGDDVEIARSSAKEVYEKVLEDMEEAEALVAPIQTLGFGGRVSQSAVRGVLARVCLYMAGYPLRDVTKYEKAAFWAKKVIDDAGAAHDLNMDYAQVFINYAQDKYDIKESIWEVEFWGNVSGAYDETGQIGAWIGITSTNTTIIGFAYGFLNTTAKLYRSYETQDLRRDVAIAPYKYTAAGGKTNHTYTKDADLYLRNVGKYRREWELVKPGSANSTPTNFPLLRFSDVLLMYAEAENEIHGAPTPAALDALNKVRARAKATLFTGTNTISDKNEFFDQIVDERSRELCFEGLRKPDLIRWGIFLPVMKNIATEMSQHGATAFYALAYKNVNERHLLFPIPSKDLSLNTALVQNPNW</sequence>
<dbReference type="OrthoDB" id="5694214at2"/>
<organism evidence="9 10">
    <name type="scientific">Chitinophaga niabensis</name>
    <dbReference type="NCBI Taxonomy" id="536979"/>
    <lineage>
        <taxon>Bacteria</taxon>
        <taxon>Pseudomonadati</taxon>
        <taxon>Bacteroidota</taxon>
        <taxon>Chitinophagia</taxon>
        <taxon>Chitinophagales</taxon>
        <taxon>Chitinophagaceae</taxon>
        <taxon>Chitinophaga</taxon>
    </lineage>
</organism>
<dbReference type="CDD" id="cd08977">
    <property type="entry name" value="SusD"/>
    <property type="match status" value="1"/>
</dbReference>
<keyword evidence="10" id="KW-1185">Reference proteome</keyword>